<name>A0A6J1F4E6_CUCMO</name>
<dbReference type="PANTHER" id="PTHR35317">
    <property type="entry name" value="OS04G0629600 PROTEIN"/>
    <property type="match status" value="1"/>
</dbReference>
<reference evidence="2" key="1">
    <citation type="submission" date="2025-08" db="UniProtKB">
        <authorList>
            <consortium name="RefSeq"/>
        </authorList>
    </citation>
    <scope>IDENTIFICATION</scope>
    <source>
        <tissue evidence="2">Young leaves</tissue>
    </source>
</reference>
<sequence length="212" mass="23922">MGDSESIDEYSGKFTIIVNKLRGLGNTVDDIQVVKKLLRSTSAKFLQITSTIEEFSDLKTKSVDEIIGSLKAHEERLQEFGEKDETVLLTHTEWKERETAKSSKKEWKDQGSSRGGVRKWDTFASKCSTKDEQLNLIEMQKDEESSLLMIEACEIKTTHDKEPNFVMLNETIVPPPDNIGAENSSFLDTGASNHMSGERRVFRELDTSIVGK</sequence>
<dbReference type="GeneID" id="111440238"/>
<dbReference type="Pfam" id="PF14223">
    <property type="entry name" value="Retrotran_gag_2"/>
    <property type="match status" value="1"/>
</dbReference>
<dbReference type="Proteomes" id="UP000504609">
    <property type="component" value="Unplaced"/>
</dbReference>
<keyword evidence="1" id="KW-1185">Reference proteome</keyword>
<dbReference type="PANTHER" id="PTHR35317:SF38">
    <property type="entry name" value="RNA-DIRECTED DNA POLYMERASE"/>
    <property type="match status" value="1"/>
</dbReference>
<gene>
    <name evidence="2" type="primary">LOC111440238</name>
</gene>
<feature type="non-terminal residue" evidence="2">
    <location>
        <position position="212"/>
    </location>
</feature>
<dbReference type="AlphaFoldDB" id="A0A6J1F4E6"/>
<accession>A0A6J1F4E6</accession>
<dbReference type="KEGG" id="cmos:111440238"/>
<organism evidence="1 2">
    <name type="scientific">Cucurbita moschata</name>
    <name type="common">Winter crookneck squash</name>
    <name type="synonym">Cucurbita pepo var. moschata</name>
    <dbReference type="NCBI Taxonomy" id="3662"/>
    <lineage>
        <taxon>Eukaryota</taxon>
        <taxon>Viridiplantae</taxon>
        <taxon>Streptophyta</taxon>
        <taxon>Embryophyta</taxon>
        <taxon>Tracheophyta</taxon>
        <taxon>Spermatophyta</taxon>
        <taxon>Magnoliopsida</taxon>
        <taxon>eudicotyledons</taxon>
        <taxon>Gunneridae</taxon>
        <taxon>Pentapetalae</taxon>
        <taxon>rosids</taxon>
        <taxon>fabids</taxon>
        <taxon>Cucurbitales</taxon>
        <taxon>Cucurbitaceae</taxon>
        <taxon>Cucurbiteae</taxon>
        <taxon>Cucurbita</taxon>
    </lineage>
</organism>
<evidence type="ECO:0000313" key="1">
    <source>
        <dbReference type="Proteomes" id="UP000504609"/>
    </source>
</evidence>
<proteinExistence type="predicted"/>
<protein>
    <submittedName>
        <fullName evidence="2">Uncharacterized protein LOC111440238</fullName>
    </submittedName>
</protein>
<dbReference type="RefSeq" id="XP_022933255.1">
    <property type="nucleotide sequence ID" value="XM_023077487.1"/>
</dbReference>
<evidence type="ECO:0000313" key="2">
    <source>
        <dbReference type="RefSeq" id="XP_022933255.1"/>
    </source>
</evidence>